<protein>
    <submittedName>
        <fullName evidence="2">Uncharacterized protein</fullName>
    </submittedName>
</protein>
<evidence type="ECO:0000313" key="4">
    <source>
        <dbReference type="EMBL" id="VFJ97558.1"/>
    </source>
</evidence>
<keyword evidence="1" id="KW-0853">WD repeat</keyword>
<dbReference type="PROSITE" id="PS50294">
    <property type="entry name" value="WD_REPEATS_REGION"/>
    <property type="match status" value="1"/>
</dbReference>
<organism evidence="2">
    <name type="scientific">Candidatus Kentrum eta</name>
    <dbReference type="NCBI Taxonomy" id="2126337"/>
    <lineage>
        <taxon>Bacteria</taxon>
        <taxon>Pseudomonadati</taxon>
        <taxon>Pseudomonadota</taxon>
        <taxon>Gammaproteobacteria</taxon>
        <taxon>Candidatus Kentrum</taxon>
    </lineage>
</organism>
<evidence type="ECO:0000313" key="2">
    <source>
        <dbReference type="EMBL" id="VFJ89568.1"/>
    </source>
</evidence>
<evidence type="ECO:0000313" key="3">
    <source>
        <dbReference type="EMBL" id="VFJ92767.1"/>
    </source>
</evidence>
<dbReference type="Gene3D" id="2.130.10.10">
    <property type="entry name" value="YVTN repeat-like/Quinoprotein amine dehydrogenase"/>
    <property type="match status" value="1"/>
</dbReference>
<dbReference type="EMBL" id="CAADFG010000016">
    <property type="protein sequence ID" value="VFJ89568.1"/>
    <property type="molecule type" value="Genomic_DNA"/>
</dbReference>
<evidence type="ECO:0000256" key="1">
    <source>
        <dbReference type="PROSITE-ProRule" id="PRU00221"/>
    </source>
</evidence>
<dbReference type="AlphaFoldDB" id="A0A450UBG0"/>
<reference evidence="2" key="1">
    <citation type="submission" date="2019-02" db="EMBL/GenBank/DDBJ databases">
        <authorList>
            <person name="Gruber-Vodicka R. H."/>
            <person name="Seah K. B. B."/>
        </authorList>
    </citation>
    <scope>NUCLEOTIDE SEQUENCE</scope>
    <source>
        <strain evidence="4">BECK_SA2B12</strain>
        <strain evidence="2">BECK_SA2B15</strain>
        <strain evidence="3">BECK_SA2B20</strain>
    </source>
</reference>
<dbReference type="SUPFAM" id="SSF50998">
    <property type="entry name" value="Quinoprotein alcohol dehydrogenase-like"/>
    <property type="match status" value="1"/>
</dbReference>
<dbReference type="InterPro" id="IPR001680">
    <property type="entry name" value="WD40_rpt"/>
</dbReference>
<dbReference type="EMBL" id="CAADFJ010000014">
    <property type="protein sequence ID" value="VFJ97558.1"/>
    <property type="molecule type" value="Genomic_DNA"/>
</dbReference>
<name>A0A450UBG0_9GAMM</name>
<dbReference type="PROSITE" id="PS50082">
    <property type="entry name" value="WD_REPEATS_2"/>
    <property type="match status" value="1"/>
</dbReference>
<sequence length="67" mass="7186">MACSRISDPDHPTQTPARLRQLADVVDASICFLIKKLTGLGSLAFSPDGGRAASGDWDGVMILWRAE</sequence>
<proteinExistence type="predicted"/>
<dbReference type="EMBL" id="CAADFI010000033">
    <property type="protein sequence ID" value="VFJ92767.1"/>
    <property type="molecule type" value="Genomic_DNA"/>
</dbReference>
<gene>
    <name evidence="2" type="ORF">BECKH772A_GA0070896_100164</name>
    <name evidence="3" type="ORF">BECKH772B_GA0070898_1003315</name>
    <name evidence="4" type="ORF">BECKH772C_GA0070978_100143</name>
</gene>
<dbReference type="InterPro" id="IPR011047">
    <property type="entry name" value="Quinoprotein_ADH-like_sf"/>
</dbReference>
<feature type="repeat" description="WD" evidence="1">
    <location>
        <begin position="42"/>
        <end position="67"/>
    </location>
</feature>
<accession>A0A450UBG0</accession>
<dbReference type="InterPro" id="IPR015943">
    <property type="entry name" value="WD40/YVTN_repeat-like_dom_sf"/>
</dbReference>